<organism evidence="1 2">
    <name type="scientific">Thelohanellus kitauei</name>
    <name type="common">Myxosporean</name>
    <dbReference type="NCBI Taxonomy" id="669202"/>
    <lineage>
        <taxon>Eukaryota</taxon>
        <taxon>Metazoa</taxon>
        <taxon>Cnidaria</taxon>
        <taxon>Myxozoa</taxon>
        <taxon>Myxosporea</taxon>
        <taxon>Bivalvulida</taxon>
        <taxon>Platysporina</taxon>
        <taxon>Myxobolidae</taxon>
        <taxon>Thelohanellus</taxon>
    </lineage>
</organism>
<accession>A0A0C2NA69</accession>
<name>A0A0C2NA69_THEKT</name>
<evidence type="ECO:0000313" key="1">
    <source>
        <dbReference type="EMBL" id="KII73265.1"/>
    </source>
</evidence>
<dbReference type="AlphaFoldDB" id="A0A0C2NA69"/>
<proteinExistence type="predicted"/>
<reference evidence="1 2" key="1">
    <citation type="journal article" date="2014" name="Genome Biol. Evol.">
        <title>The genome of the myxosporean Thelohanellus kitauei shows adaptations to nutrient acquisition within its fish host.</title>
        <authorList>
            <person name="Yang Y."/>
            <person name="Xiong J."/>
            <person name="Zhou Z."/>
            <person name="Huo F."/>
            <person name="Miao W."/>
            <person name="Ran C."/>
            <person name="Liu Y."/>
            <person name="Zhang J."/>
            <person name="Feng J."/>
            <person name="Wang M."/>
            <person name="Wang M."/>
            <person name="Wang L."/>
            <person name="Yao B."/>
        </authorList>
    </citation>
    <scope>NUCLEOTIDE SEQUENCE [LARGE SCALE GENOMIC DNA]</scope>
    <source>
        <strain evidence="1">Wuqing</strain>
    </source>
</reference>
<gene>
    <name evidence="1" type="ORF">RF11_04815</name>
</gene>
<protein>
    <submittedName>
        <fullName evidence="1">Uncharacterized protein</fullName>
    </submittedName>
</protein>
<evidence type="ECO:0000313" key="2">
    <source>
        <dbReference type="Proteomes" id="UP000031668"/>
    </source>
</evidence>
<comment type="caution">
    <text evidence="1">The sequence shown here is derived from an EMBL/GenBank/DDBJ whole genome shotgun (WGS) entry which is preliminary data.</text>
</comment>
<dbReference type="EMBL" id="JWZT01000915">
    <property type="protein sequence ID" value="KII73265.1"/>
    <property type="molecule type" value="Genomic_DNA"/>
</dbReference>
<keyword evidence="2" id="KW-1185">Reference proteome</keyword>
<dbReference type="Proteomes" id="UP000031668">
    <property type="component" value="Unassembled WGS sequence"/>
</dbReference>
<sequence length="144" mass="16097">MSWHNDIVANITWSVSTVWESRTLRVVTQPTKVYLGNERMFRNCSENSNRQNESHGQPSPVFLTRGKARTLVTCTSWYTSAESPEWSGYRQKGSGQEHAPLECAFQVTLTGGAFASICVPSSIFWSACRPVRISEVHETLKGGL</sequence>